<dbReference type="InterPro" id="IPR047611">
    <property type="entry name" value="RepABC_RepC"/>
</dbReference>
<dbReference type="OrthoDB" id="7488837at2"/>
<dbReference type="Pfam" id="PF11800">
    <property type="entry name" value="RP-C_C"/>
    <property type="match status" value="1"/>
</dbReference>
<keyword evidence="3" id="KW-0614">Plasmid</keyword>
<dbReference type="InterPro" id="IPR005090">
    <property type="entry name" value="RepC_N"/>
</dbReference>
<dbReference type="EMBL" id="CP013109">
    <property type="protein sequence ID" value="APG93203.1"/>
    <property type="molecule type" value="Genomic_DNA"/>
</dbReference>
<evidence type="ECO:0000259" key="2">
    <source>
        <dbReference type="Pfam" id="PF11800"/>
    </source>
</evidence>
<keyword evidence="4" id="KW-1185">Reference proteome</keyword>
<name>A0A1L3LT18_9HYPH</name>
<dbReference type="SUPFAM" id="SSF46785">
    <property type="entry name" value="Winged helix' DNA-binding domain"/>
    <property type="match status" value="1"/>
</dbReference>
<evidence type="ECO:0000313" key="3">
    <source>
        <dbReference type="EMBL" id="APG93203.1"/>
    </source>
</evidence>
<reference evidence="3 4" key="1">
    <citation type="submission" date="2015-10" db="EMBL/GenBank/DDBJ databases">
        <title>Genomic differences between typical nodule nitrogen-fixing rhizobial strains and those coming from bean seeds.</title>
        <authorList>
            <person name="Peralta H."/>
            <person name="Aguilar-Vera A."/>
            <person name="Diaz R."/>
            <person name="Mora Y."/>
            <person name="Martinez-Batallar G."/>
            <person name="Salazar E."/>
            <person name="Vargas-Lagunas C."/>
            <person name="Encarnacion S."/>
            <person name="Girard L."/>
            <person name="Mora J."/>
        </authorList>
    </citation>
    <scope>NUCLEOTIDE SEQUENCE [LARGE SCALE GENOMIC DNA]</scope>
    <source>
        <strain evidence="3 4">CFNEI 73</strain>
        <plasmid evidence="3 4">B</plasmid>
    </source>
</reference>
<geneLocation type="plasmid" evidence="3 4">
    <name>B</name>
</geneLocation>
<dbReference type="Pfam" id="PF03428">
    <property type="entry name" value="RP-C"/>
    <property type="match status" value="1"/>
</dbReference>
<dbReference type="KEGG" id="same:SAMCFNEI73_pB0003"/>
<gene>
    <name evidence="3" type="primary">repC</name>
    <name evidence="3" type="ORF">SAMCFNEI73_pB0003</name>
</gene>
<dbReference type="Proteomes" id="UP000182306">
    <property type="component" value="Plasmid B"/>
</dbReference>
<evidence type="ECO:0000313" key="4">
    <source>
        <dbReference type="Proteomes" id="UP000182306"/>
    </source>
</evidence>
<dbReference type="InterPro" id="IPR036390">
    <property type="entry name" value="WH_DNA-bd_sf"/>
</dbReference>
<accession>A0A1L3LT18</accession>
<proteinExistence type="predicted"/>
<protein>
    <submittedName>
        <fullName evidence="3">Replication protein RepC</fullName>
    </submittedName>
</protein>
<dbReference type="RefSeq" id="WP_072597225.1">
    <property type="nucleotide sequence ID" value="NZ_CP013109.1"/>
</dbReference>
<feature type="domain" description="Plasmid replication protein C N-terminal" evidence="1">
    <location>
        <begin position="11"/>
        <end position="180"/>
    </location>
</feature>
<dbReference type="InterPro" id="IPR021760">
    <property type="entry name" value="RepC_C"/>
</dbReference>
<dbReference type="NCBIfam" id="NF040974">
    <property type="entry name" value="RepABC_RepC"/>
    <property type="match status" value="1"/>
</dbReference>
<evidence type="ECO:0000259" key="1">
    <source>
        <dbReference type="Pfam" id="PF03428"/>
    </source>
</evidence>
<organism evidence="3 4">
    <name type="scientific">Sinorhizobium americanum</name>
    <dbReference type="NCBI Taxonomy" id="194963"/>
    <lineage>
        <taxon>Bacteria</taxon>
        <taxon>Pseudomonadati</taxon>
        <taxon>Pseudomonadota</taxon>
        <taxon>Alphaproteobacteria</taxon>
        <taxon>Hyphomicrobiales</taxon>
        <taxon>Rhizobiaceae</taxon>
        <taxon>Sinorhizobium/Ensifer group</taxon>
        <taxon>Sinorhizobium</taxon>
    </lineage>
</organism>
<sequence length="416" mass="45371">MSEITPVASFRRVTPAIVASSRLAMTNDVPDTAKGDVAVLLKQAAPILGIDGTTYHVMDILLGLSRPEDWKGTGRPIVAVSNAKLAEYTMRSERTVIRCIRRLVEAGIAAYRDSPTGRRFVYRDTGGGIIAGFGIDFTPARVRFAEIKEKVAAYRARLAAETEARRDVARLARAMEDLCDAFPEDAEDLRSRVQGADLTASGILDKAESYRSLYADALERIQARNEENKMAAEGDINVRANTYINSESSFACKDKGPRCNERTYLLERNVAAPMAVEAPPGTKALALQNRSPRPSSANIQTQVLGSVSIGLLQSACPEAQSMIGERFDTWSALDRSGEMLRRMIGLSEGGWMDGRRRVGAYAAAAILATVLEKSLRDPEQISKPGGYFRAMVDRAAEGKLNLERSLFGLVEGKYAV</sequence>
<dbReference type="AlphaFoldDB" id="A0A1L3LT18"/>
<feature type="domain" description="Plasmid replication protein C C-terminal" evidence="2">
    <location>
        <begin position="309"/>
        <end position="410"/>
    </location>
</feature>